<gene>
    <name evidence="2" type="ORF">J2X04_000998</name>
</gene>
<keyword evidence="3" id="KW-1185">Reference proteome</keyword>
<protein>
    <submittedName>
        <fullName evidence="2">Alpha-beta hydrolase superfamily lysophospholipase</fullName>
    </submittedName>
</protein>
<name>A0ABU1VME4_9GAMM</name>
<evidence type="ECO:0000256" key="1">
    <source>
        <dbReference type="SAM" id="MobiDB-lite"/>
    </source>
</evidence>
<comment type="caution">
    <text evidence="2">The sequence shown here is derived from an EMBL/GenBank/DDBJ whole genome shotgun (WGS) entry which is preliminary data.</text>
</comment>
<accession>A0ABU1VME4</accession>
<dbReference type="SUPFAM" id="SSF53474">
    <property type="entry name" value="alpha/beta-Hydrolases"/>
    <property type="match status" value="1"/>
</dbReference>
<dbReference type="RefSeq" id="WP_310052679.1">
    <property type="nucleotide sequence ID" value="NZ_JAVDVW010000001.1"/>
</dbReference>
<dbReference type="GO" id="GO:0016787">
    <property type="term" value="F:hydrolase activity"/>
    <property type="evidence" value="ECO:0007669"/>
    <property type="project" value="UniProtKB-KW"/>
</dbReference>
<dbReference type="Proteomes" id="UP001267878">
    <property type="component" value="Unassembled WGS sequence"/>
</dbReference>
<dbReference type="EMBL" id="JAVDVW010000001">
    <property type="protein sequence ID" value="MDR7098651.1"/>
    <property type="molecule type" value="Genomic_DNA"/>
</dbReference>
<sequence length="229" mass="24816">MLHEMPRSRRFIAEVAREFATIGLPSLRFDFHGTGDSTGSGDELDFASMHRDLDLATTALRERTGAKRLVLLAWRGSALAVRNWLGRGGVADLVVLWEPVVDGGTWLQELVQGDAGERAMRPPPRAGVPRITDPADGQLMGFPASSRLRGDLAQARLDDGKATGTAPMWALVRAQVTAMPGTIARVLPLPENTPSFDIGAAMDATFFLTPPVRDVVNQLGHAMRQEIRA</sequence>
<proteinExistence type="predicted"/>
<reference evidence="2 3" key="1">
    <citation type="submission" date="2023-07" db="EMBL/GenBank/DDBJ databases">
        <title>Sorghum-associated microbial communities from plants grown in Nebraska, USA.</title>
        <authorList>
            <person name="Schachtman D."/>
        </authorList>
    </citation>
    <scope>NUCLEOTIDE SEQUENCE [LARGE SCALE GENOMIC DNA]</scope>
    <source>
        <strain evidence="2 3">BE187</strain>
    </source>
</reference>
<evidence type="ECO:0000313" key="2">
    <source>
        <dbReference type="EMBL" id="MDR7098651.1"/>
    </source>
</evidence>
<keyword evidence="2" id="KW-0378">Hydrolase</keyword>
<dbReference type="Gene3D" id="3.40.50.1820">
    <property type="entry name" value="alpha/beta hydrolase"/>
    <property type="match status" value="1"/>
</dbReference>
<dbReference type="InterPro" id="IPR029058">
    <property type="entry name" value="AB_hydrolase_fold"/>
</dbReference>
<evidence type="ECO:0000313" key="3">
    <source>
        <dbReference type="Proteomes" id="UP001267878"/>
    </source>
</evidence>
<feature type="region of interest" description="Disordered" evidence="1">
    <location>
        <begin position="115"/>
        <end position="136"/>
    </location>
</feature>
<organism evidence="2 3">
    <name type="scientific">Agrilutibacter niabensis</name>
    <dbReference type="NCBI Taxonomy" id="380628"/>
    <lineage>
        <taxon>Bacteria</taxon>
        <taxon>Pseudomonadati</taxon>
        <taxon>Pseudomonadota</taxon>
        <taxon>Gammaproteobacteria</taxon>
        <taxon>Lysobacterales</taxon>
        <taxon>Lysobacteraceae</taxon>
        <taxon>Agrilutibacter</taxon>
    </lineage>
</organism>